<keyword evidence="2" id="KW-0456">Lyase</keyword>
<proteinExistence type="inferred from homology"/>
<dbReference type="PANTHER" id="PTHR28004">
    <property type="entry name" value="ZGC:162816-RELATED"/>
    <property type="match status" value="1"/>
</dbReference>
<comment type="caution">
    <text evidence="4">The sequence shown here is derived from an EMBL/GenBank/DDBJ whole genome shotgun (WGS) entry which is preliminary data.</text>
</comment>
<dbReference type="OrthoDB" id="9772497at2"/>
<evidence type="ECO:0000259" key="3">
    <source>
        <dbReference type="SMART" id="SM01119"/>
    </source>
</evidence>
<dbReference type="InterPro" id="IPR029066">
    <property type="entry name" value="PLP-binding_barrel"/>
</dbReference>
<dbReference type="Gene3D" id="2.40.37.20">
    <property type="entry name" value="D-serine dehydratase-like domain"/>
    <property type="match status" value="1"/>
</dbReference>
<name>A0A506UAY6_9HYPH</name>
<evidence type="ECO:0000256" key="2">
    <source>
        <dbReference type="ARBA" id="ARBA00023239"/>
    </source>
</evidence>
<gene>
    <name evidence="4" type="ORF">FJU11_05965</name>
</gene>
<dbReference type="Pfam" id="PF01168">
    <property type="entry name" value="Ala_racemase_N"/>
    <property type="match status" value="1"/>
</dbReference>
<evidence type="ECO:0000256" key="1">
    <source>
        <dbReference type="ARBA" id="ARBA00005323"/>
    </source>
</evidence>
<dbReference type="GO" id="GO:0036088">
    <property type="term" value="P:D-serine catabolic process"/>
    <property type="evidence" value="ECO:0007669"/>
    <property type="project" value="TreeGrafter"/>
</dbReference>
<dbReference type="Proteomes" id="UP000320314">
    <property type="component" value="Unassembled WGS sequence"/>
</dbReference>
<dbReference type="InterPro" id="IPR001608">
    <property type="entry name" value="Ala_racemase_N"/>
</dbReference>
<dbReference type="RefSeq" id="WP_141166122.1">
    <property type="nucleotide sequence ID" value="NZ_VHLH01000007.1"/>
</dbReference>
<dbReference type="SMART" id="SM01119">
    <property type="entry name" value="D-ser_dehydrat"/>
    <property type="match status" value="1"/>
</dbReference>
<dbReference type="InterPro" id="IPR051466">
    <property type="entry name" value="D-amino_acid_metab_enzyme"/>
</dbReference>
<reference evidence="4 5" key="1">
    <citation type="submission" date="2019-06" db="EMBL/GenBank/DDBJ databases">
        <authorList>
            <person name="Li M."/>
        </authorList>
    </citation>
    <scope>NUCLEOTIDE SEQUENCE [LARGE SCALE GENOMIC DNA]</scope>
    <source>
        <strain evidence="4 5">BGMRC6574</strain>
    </source>
</reference>
<accession>A0A506UAY6</accession>
<dbReference type="InterPro" id="IPR042208">
    <property type="entry name" value="D-ser_dehydrat-like_sf"/>
</dbReference>
<evidence type="ECO:0000313" key="5">
    <source>
        <dbReference type="Proteomes" id="UP000320314"/>
    </source>
</evidence>
<dbReference type="SUPFAM" id="SSF51419">
    <property type="entry name" value="PLP-binding barrel"/>
    <property type="match status" value="1"/>
</dbReference>
<organism evidence="4 5">
    <name type="scientific">Pararhizobium mangrovi</name>
    <dbReference type="NCBI Taxonomy" id="2590452"/>
    <lineage>
        <taxon>Bacteria</taxon>
        <taxon>Pseudomonadati</taxon>
        <taxon>Pseudomonadota</taxon>
        <taxon>Alphaproteobacteria</taxon>
        <taxon>Hyphomicrobiales</taxon>
        <taxon>Rhizobiaceae</taxon>
        <taxon>Rhizobium/Agrobacterium group</taxon>
        <taxon>Pararhizobium</taxon>
    </lineage>
</organism>
<dbReference type="PANTHER" id="PTHR28004:SF2">
    <property type="entry name" value="D-SERINE DEHYDRATASE"/>
    <property type="match status" value="1"/>
</dbReference>
<dbReference type="EMBL" id="VHLH01000007">
    <property type="protein sequence ID" value="TPW30271.1"/>
    <property type="molecule type" value="Genomic_DNA"/>
</dbReference>
<dbReference type="GO" id="GO:0008721">
    <property type="term" value="F:D-serine ammonia-lyase activity"/>
    <property type="evidence" value="ECO:0007669"/>
    <property type="project" value="TreeGrafter"/>
</dbReference>
<protein>
    <submittedName>
        <fullName evidence="4">D-TA family PLP-dependent enzyme</fullName>
    </submittedName>
</protein>
<feature type="domain" description="D-serine dehydratase-like" evidence="3">
    <location>
        <begin position="243"/>
        <end position="335"/>
    </location>
</feature>
<evidence type="ECO:0000313" key="4">
    <source>
        <dbReference type="EMBL" id="TPW30271.1"/>
    </source>
</evidence>
<dbReference type="Gene3D" id="3.20.20.10">
    <property type="entry name" value="Alanine racemase"/>
    <property type="match status" value="1"/>
</dbReference>
<keyword evidence="5" id="KW-1185">Reference proteome</keyword>
<dbReference type="AlphaFoldDB" id="A0A506UAY6"/>
<comment type="similarity">
    <text evidence="1">Belongs to the DSD1 family.</text>
</comment>
<dbReference type="InterPro" id="IPR026956">
    <property type="entry name" value="D-ser_dehydrat-like_dom"/>
</dbReference>
<dbReference type="CDD" id="cd06820">
    <property type="entry name" value="PLPDE_III_LS_D-TA_like"/>
    <property type="match status" value="1"/>
</dbReference>
<sequence length="352" mass="37554">MNIEDIETPAVLVDCRIAEANLARAQAYADRHGLPLRPHIKTHKLPRFALRQVELGAIGITCQKIGEAEVMADAGLSDIFIPYNILGARKLARLAELHRRVTLSVTADSAETVAGYADAFRDADHPLAVLVECDTGARRCGVASPEEALQLARRIDAAPGLSFQGLMTYPPRNGAEQVNDWLARAKNLLLSEGLPPVRISSGGSPDLYSAAEVGVATEHRPGTYIYSDRMQVSFGLGTLDDCALTVVTTVVSHPTSDRVVLDAGSKALAADTCAEPGHGYITAYPEAVITGLSEEHAIVDVSRCARTPRIGEKVRVVPNHACVVSNLFDTVHLTADGETAEAVPVAARGRLQ</sequence>
<dbReference type="Pfam" id="PF14031">
    <property type="entry name" value="D-ser_dehydrat"/>
    <property type="match status" value="1"/>
</dbReference>